<dbReference type="CDD" id="cd01148">
    <property type="entry name" value="TroA_a"/>
    <property type="match status" value="1"/>
</dbReference>
<reference evidence="3" key="1">
    <citation type="submission" date="2020-12" db="EMBL/GenBank/DDBJ databases">
        <title>Pontibaca salina gen. nov., sp. nov., isolated from marine sediment.</title>
        <authorList>
            <person name="Bo J."/>
            <person name="Wang S."/>
            <person name="Song X."/>
            <person name="Du Z."/>
        </authorList>
    </citation>
    <scope>NUCLEOTIDE SEQUENCE</scope>
    <source>
        <strain evidence="3">S1109L</strain>
    </source>
</reference>
<dbReference type="InterPro" id="IPR002491">
    <property type="entry name" value="ABC_transptr_periplasmic_BD"/>
</dbReference>
<dbReference type="EMBL" id="JAEIJD010000006">
    <property type="protein sequence ID" value="MBI6630092.1"/>
    <property type="molecule type" value="Genomic_DNA"/>
</dbReference>
<feature type="chain" id="PRO_5037450374" evidence="1">
    <location>
        <begin position="25"/>
        <end position="316"/>
    </location>
</feature>
<dbReference type="PROSITE" id="PS50983">
    <property type="entry name" value="FE_B12_PBP"/>
    <property type="match status" value="1"/>
</dbReference>
<feature type="domain" description="Fe/B12 periplasmic-binding" evidence="2">
    <location>
        <begin position="44"/>
        <end position="316"/>
    </location>
</feature>
<organism evidence="3 4">
    <name type="scientific">Pontibaca salina</name>
    <dbReference type="NCBI Taxonomy" id="2795731"/>
    <lineage>
        <taxon>Bacteria</taxon>
        <taxon>Pseudomonadati</taxon>
        <taxon>Pseudomonadota</taxon>
        <taxon>Alphaproteobacteria</taxon>
        <taxon>Rhodobacterales</taxon>
        <taxon>Roseobacteraceae</taxon>
        <taxon>Pontibaca</taxon>
    </lineage>
</organism>
<sequence>MNYLVLLLSTAVLFLAAQPSLVNAFPLTVISCDREMTMVSPPERAIAHGSNLVEIMMALGLEDRMLGYTGRINIDETEGLYPGVTQLRQLQRDTPNLEMILDAESDFYFAGWSYGMRVGGEVTPDSLARYDVPVYELSESCIRLGQKNGASFDYLYRDLENLAAIFGVPNRAEALISDYRNRLEKVLAQVAQREHWPRIFVYDSGEKVPFTAGGFAMPQAIITAAGGENIAADIDNSWVRIDWETVAARDPEVVVIVDYGAITAAEKITYIKEHAALSHISAVRNDRFLVLSYSDLTPGPRNIDAVERLADFLIAG</sequence>
<feature type="signal peptide" evidence="1">
    <location>
        <begin position="1"/>
        <end position="24"/>
    </location>
</feature>
<evidence type="ECO:0000259" key="2">
    <source>
        <dbReference type="PROSITE" id="PS50983"/>
    </source>
</evidence>
<dbReference type="RefSeq" id="WP_198686112.1">
    <property type="nucleotide sequence ID" value="NZ_JAEIJD010000006.1"/>
</dbReference>
<keyword evidence="4" id="KW-1185">Reference proteome</keyword>
<dbReference type="Pfam" id="PF01497">
    <property type="entry name" value="Peripla_BP_2"/>
    <property type="match status" value="1"/>
</dbReference>
<evidence type="ECO:0000256" key="1">
    <source>
        <dbReference type="SAM" id="SignalP"/>
    </source>
</evidence>
<dbReference type="InterPro" id="IPR050902">
    <property type="entry name" value="ABC_Transporter_SBP"/>
</dbReference>
<proteinExistence type="predicted"/>
<gene>
    <name evidence="3" type="ORF">JAO82_09385</name>
</gene>
<keyword evidence="1" id="KW-0732">Signal</keyword>
<dbReference type="PANTHER" id="PTHR30535:SF7">
    <property type="entry name" value="IRON(III) DICITRATE-BINDING PROTEIN"/>
    <property type="match status" value="1"/>
</dbReference>
<dbReference type="PANTHER" id="PTHR30535">
    <property type="entry name" value="VITAMIN B12-BINDING PROTEIN"/>
    <property type="match status" value="1"/>
</dbReference>
<name>A0A934HQY1_9RHOB</name>
<comment type="caution">
    <text evidence="3">The sequence shown here is derived from an EMBL/GenBank/DDBJ whole genome shotgun (WGS) entry which is preliminary data.</text>
</comment>
<dbReference type="Proteomes" id="UP000613255">
    <property type="component" value="Unassembled WGS sequence"/>
</dbReference>
<evidence type="ECO:0000313" key="4">
    <source>
        <dbReference type="Proteomes" id="UP000613255"/>
    </source>
</evidence>
<accession>A0A934HQY1</accession>
<dbReference type="SUPFAM" id="SSF53807">
    <property type="entry name" value="Helical backbone' metal receptor"/>
    <property type="match status" value="1"/>
</dbReference>
<protein>
    <submittedName>
        <fullName evidence="3">ABC transporter substrate-binding protein</fullName>
    </submittedName>
</protein>
<dbReference type="Gene3D" id="3.40.50.1980">
    <property type="entry name" value="Nitrogenase molybdenum iron protein domain"/>
    <property type="match status" value="2"/>
</dbReference>
<evidence type="ECO:0000313" key="3">
    <source>
        <dbReference type="EMBL" id="MBI6630092.1"/>
    </source>
</evidence>
<dbReference type="AlphaFoldDB" id="A0A934HQY1"/>